<dbReference type="PANTHER" id="PTHR12993">
    <property type="entry name" value="N-ACETYLGLUCOSAMINYL-PHOSPHATIDYLINOSITOL DE-N-ACETYLASE-RELATED"/>
    <property type="match status" value="1"/>
</dbReference>
<dbReference type="PANTHER" id="PTHR12993:SF11">
    <property type="entry name" value="N-ACETYLGLUCOSAMINYL-PHOSPHATIDYLINOSITOL DE-N-ACETYLASE"/>
    <property type="match status" value="1"/>
</dbReference>
<dbReference type="Proteomes" id="UP000445582">
    <property type="component" value="Unassembled WGS sequence"/>
</dbReference>
<gene>
    <name evidence="1" type="ORF">GRI48_08760</name>
</gene>
<evidence type="ECO:0000313" key="2">
    <source>
        <dbReference type="Proteomes" id="UP000445582"/>
    </source>
</evidence>
<dbReference type="RefSeq" id="WP_160674168.1">
    <property type="nucleotide sequence ID" value="NZ_WTYN01000001.1"/>
</dbReference>
<accession>A0A844YEZ2</accession>
<proteinExistence type="predicted"/>
<name>A0A844YEZ2_9SPHN</name>
<protein>
    <submittedName>
        <fullName evidence="1">PIG-L family deacetylase</fullName>
    </submittedName>
</protein>
<evidence type="ECO:0000313" key="1">
    <source>
        <dbReference type="EMBL" id="MXO63100.1"/>
    </source>
</evidence>
<comment type="caution">
    <text evidence="1">The sequence shown here is derived from an EMBL/GenBank/DDBJ whole genome shotgun (WGS) entry which is preliminary data.</text>
</comment>
<dbReference type="InterPro" id="IPR024078">
    <property type="entry name" value="LmbE-like_dom_sf"/>
</dbReference>
<dbReference type="InterPro" id="IPR003737">
    <property type="entry name" value="GlcNAc_PI_deacetylase-related"/>
</dbReference>
<dbReference type="AlphaFoldDB" id="A0A844YEZ2"/>
<keyword evidence="2" id="KW-1185">Reference proteome</keyword>
<dbReference type="EMBL" id="WTYN01000001">
    <property type="protein sequence ID" value="MXO63100.1"/>
    <property type="molecule type" value="Genomic_DNA"/>
</dbReference>
<dbReference type="SUPFAM" id="SSF102588">
    <property type="entry name" value="LmbE-like"/>
    <property type="match status" value="1"/>
</dbReference>
<organism evidence="1 2">
    <name type="scientific">Qipengyuania oceanensis</name>
    <dbReference type="NCBI Taxonomy" id="1463597"/>
    <lineage>
        <taxon>Bacteria</taxon>
        <taxon>Pseudomonadati</taxon>
        <taxon>Pseudomonadota</taxon>
        <taxon>Alphaproteobacteria</taxon>
        <taxon>Sphingomonadales</taxon>
        <taxon>Erythrobacteraceae</taxon>
        <taxon>Qipengyuania</taxon>
    </lineage>
</organism>
<sequence length="231" mass="25124">MVEAPVRNLVVVAHPDDEVLGFGATGAQLASQGERVHTLLMCSGADARNARPSDDELRADCLAAHRHLGFEDPCFENFPNIRFNTVPHVELVQAIEEQIAAIDPHRIFTHFPGDLNDDHGHVARACLAAARLSQRRSEPPGVRAIYLMETQSSTDWSFPAASGSFAPDTFVEVGANLDRKIEALACYRGVMRAYPHSRSEKAIRALATARGAQAGLDRAEAFMTAQAIGLR</sequence>
<dbReference type="OrthoDB" id="9790023at2"/>
<dbReference type="Gene3D" id="3.40.50.10320">
    <property type="entry name" value="LmbE-like"/>
    <property type="match status" value="1"/>
</dbReference>
<reference evidence="1 2" key="1">
    <citation type="submission" date="2019-12" db="EMBL/GenBank/DDBJ databases">
        <title>Genomic-based taxomic classification of the family Erythrobacteraceae.</title>
        <authorList>
            <person name="Xu L."/>
        </authorList>
    </citation>
    <scope>NUCLEOTIDE SEQUENCE [LARGE SCALE GENOMIC DNA]</scope>
    <source>
        <strain evidence="1 2">MCCC 1A09965</strain>
    </source>
</reference>
<dbReference type="Pfam" id="PF02585">
    <property type="entry name" value="PIG-L"/>
    <property type="match status" value="1"/>
</dbReference>
<dbReference type="GO" id="GO:0016811">
    <property type="term" value="F:hydrolase activity, acting on carbon-nitrogen (but not peptide) bonds, in linear amides"/>
    <property type="evidence" value="ECO:0007669"/>
    <property type="project" value="TreeGrafter"/>
</dbReference>